<dbReference type="SUPFAM" id="SSF103473">
    <property type="entry name" value="MFS general substrate transporter"/>
    <property type="match status" value="1"/>
</dbReference>
<feature type="transmembrane region" description="Helical" evidence="9">
    <location>
        <begin position="158"/>
        <end position="178"/>
    </location>
</feature>
<evidence type="ECO:0000256" key="4">
    <source>
        <dbReference type="ARBA" id="ARBA00022475"/>
    </source>
</evidence>
<evidence type="ECO:0000256" key="2">
    <source>
        <dbReference type="ARBA" id="ARBA00005982"/>
    </source>
</evidence>
<name>A0ABV8TSV6_9ACTN</name>
<evidence type="ECO:0000256" key="9">
    <source>
        <dbReference type="SAM" id="Phobius"/>
    </source>
</evidence>
<dbReference type="PROSITE" id="PS01023">
    <property type="entry name" value="PTR2_2"/>
    <property type="match status" value="1"/>
</dbReference>
<dbReference type="RefSeq" id="WP_380617494.1">
    <property type="nucleotide sequence ID" value="NZ_JBHSDK010000001.1"/>
</dbReference>
<dbReference type="InterPro" id="IPR005279">
    <property type="entry name" value="Dipep/tripep_permease"/>
</dbReference>
<gene>
    <name evidence="11" type="ORF">ACFPET_00930</name>
</gene>
<sequence length="499" mass="53412">MTTPELKEARSGRSFFGHPGGLAVLFGTELWERFSFYGLSSILVLFLMADVAHDGLGMSETLSVAIASIYSGLVYLTSLPGGWLADRVLGARRAVFVGGVIIMLGHISMALPLGGAAPVFIGLALIVIGSGFLKPNISTLVGRLYDGQSDARRDAGFSVFYMGINLGSFLGQLVVPYLAGEAGWHWGFGAAAVGMAVGLVMYRMGWKSVGGADEGQDPDKPANPLSPVEARRVLNATLITTAALVLVFTAWGFLLPFKSSYIPFIIAVAEIAIALIYFVKIFRQAGGMTAQESSRMKGFIGLFAASAVFWMLYFQIFSGVLVFIEDSVDRDVLGFLVPSGWVNNISTVFILLFAPLFAALWVKLGEGFSAVKKFTAALFLIGVPFLMLGWLKGSADVTGDKVGLSWMILVFLLIVFGELSISPVGMSVTQQLAPKRIRSEMMGLWFLSLALGSPLGGLLYTAMVPAFGQVGFFYALGGLALVAGVVMLFFTKPLDKMIK</sequence>
<protein>
    <submittedName>
        <fullName evidence="11">Peptide MFS transporter</fullName>
    </submittedName>
</protein>
<accession>A0ABV8TSV6</accession>
<reference evidence="12" key="1">
    <citation type="journal article" date="2019" name="Int. J. Syst. Evol. Microbiol.">
        <title>The Global Catalogue of Microorganisms (GCM) 10K type strain sequencing project: providing services to taxonomists for standard genome sequencing and annotation.</title>
        <authorList>
            <consortium name="The Broad Institute Genomics Platform"/>
            <consortium name="The Broad Institute Genome Sequencing Center for Infectious Disease"/>
            <person name="Wu L."/>
            <person name="Ma J."/>
        </authorList>
    </citation>
    <scope>NUCLEOTIDE SEQUENCE [LARGE SCALE GENOMIC DNA]</scope>
    <source>
        <strain evidence="12">IBRC-M 10908</strain>
    </source>
</reference>
<evidence type="ECO:0000256" key="6">
    <source>
        <dbReference type="ARBA" id="ARBA00022989"/>
    </source>
</evidence>
<dbReference type="NCBIfam" id="TIGR00924">
    <property type="entry name" value="yjdL_sub1_fam"/>
    <property type="match status" value="1"/>
</dbReference>
<evidence type="ECO:0000313" key="12">
    <source>
        <dbReference type="Proteomes" id="UP001595823"/>
    </source>
</evidence>
<keyword evidence="7 9" id="KW-0472">Membrane</keyword>
<evidence type="ECO:0000259" key="10">
    <source>
        <dbReference type="PROSITE" id="PS50850"/>
    </source>
</evidence>
<keyword evidence="12" id="KW-1185">Reference proteome</keyword>
<feature type="transmembrane region" description="Helical" evidence="9">
    <location>
        <begin position="403"/>
        <end position="421"/>
    </location>
</feature>
<feature type="transmembrane region" description="Helical" evidence="9">
    <location>
        <begin position="94"/>
        <end position="113"/>
    </location>
</feature>
<comment type="caution">
    <text evidence="11">The sequence shown here is derived from an EMBL/GenBank/DDBJ whole genome shotgun (WGS) entry which is preliminary data.</text>
</comment>
<feature type="transmembrane region" description="Helical" evidence="9">
    <location>
        <begin position="442"/>
        <end position="460"/>
    </location>
</feature>
<dbReference type="InterPro" id="IPR020846">
    <property type="entry name" value="MFS_dom"/>
</dbReference>
<dbReference type="PANTHER" id="PTHR23517:SF15">
    <property type="entry name" value="PROTON-DEPENDENT OLIGOPEPTIDE FAMILY TRANSPORT PROTEIN"/>
    <property type="match status" value="1"/>
</dbReference>
<keyword evidence="6 9" id="KW-1133">Transmembrane helix</keyword>
<comment type="subcellular location">
    <subcellularLocation>
        <location evidence="1">Cell membrane</location>
        <topology evidence="1">Multi-pass membrane protein</topology>
    </subcellularLocation>
    <subcellularLocation>
        <location evidence="8">Membrane</location>
        <topology evidence="8">Multi-pass membrane protein</topology>
    </subcellularLocation>
</comment>
<keyword evidence="5 8" id="KW-0812">Transmembrane</keyword>
<feature type="transmembrane region" description="Helical" evidence="9">
    <location>
        <begin position="472"/>
        <end position="490"/>
    </location>
</feature>
<feature type="transmembrane region" description="Helical" evidence="9">
    <location>
        <begin position="64"/>
        <end position="85"/>
    </location>
</feature>
<evidence type="ECO:0000256" key="8">
    <source>
        <dbReference type="RuleBase" id="RU003755"/>
    </source>
</evidence>
<dbReference type="InterPro" id="IPR050171">
    <property type="entry name" value="MFS_Transporters"/>
</dbReference>
<dbReference type="CDD" id="cd17346">
    <property type="entry name" value="MFS_DtpA_like"/>
    <property type="match status" value="1"/>
</dbReference>
<dbReference type="Gene3D" id="1.20.1250.20">
    <property type="entry name" value="MFS general substrate transporter like domains"/>
    <property type="match status" value="1"/>
</dbReference>
<feature type="domain" description="Major facilitator superfamily (MFS) profile" evidence="10">
    <location>
        <begin position="24"/>
        <end position="495"/>
    </location>
</feature>
<dbReference type="Proteomes" id="UP001595823">
    <property type="component" value="Unassembled WGS sequence"/>
</dbReference>
<dbReference type="EMBL" id="JBHSDK010000001">
    <property type="protein sequence ID" value="MFC4333762.1"/>
    <property type="molecule type" value="Genomic_DNA"/>
</dbReference>
<proteinExistence type="inferred from homology"/>
<evidence type="ECO:0000256" key="3">
    <source>
        <dbReference type="ARBA" id="ARBA00022448"/>
    </source>
</evidence>
<feature type="transmembrane region" description="Helical" evidence="9">
    <location>
        <begin position="374"/>
        <end position="391"/>
    </location>
</feature>
<dbReference type="InterPro" id="IPR036259">
    <property type="entry name" value="MFS_trans_sf"/>
</dbReference>
<evidence type="ECO:0000256" key="5">
    <source>
        <dbReference type="ARBA" id="ARBA00022692"/>
    </source>
</evidence>
<keyword evidence="3 8" id="KW-0813">Transport</keyword>
<comment type="similarity">
    <text evidence="2 8">Belongs to the major facilitator superfamily. Proton-dependent oligopeptide transporter (POT/PTR) (TC 2.A.17) family.</text>
</comment>
<evidence type="ECO:0000256" key="7">
    <source>
        <dbReference type="ARBA" id="ARBA00023136"/>
    </source>
</evidence>
<dbReference type="PANTHER" id="PTHR23517">
    <property type="entry name" value="RESISTANCE PROTEIN MDTM, PUTATIVE-RELATED-RELATED"/>
    <property type="match status" value="1"/>
</dbReference>
<dbReference type="InterPro" id="IPR000109">
    <property type="entry name" value="POT_fam"/>
</dbReference>
<feature type="transmembrane region" description="Helical" evidence="9">
    <location>
        <begin position="184"/>
        <end position="202"/>
    </location>
</feature>
<keyword evidence="4" id="KW-1003">Cell membrane</keyword>
<dbReference type="PROSITE" id="PS01022">
    <property type="entry name" value="PTR2_1"/>
    <property type="match status" value="1"/>
</dbReference>
<feature type="transmembrane region" description="Helical" evidence="9">
    <location>
        <begin position="119"/>
        <end position="137"/>
    </location>
</feature>
<dbReference type="InterPro" id="IPR018456">
    <property type="entry name" value="PTR2_symporter_CS"/>
</dbReference>
<evidence type="ECO:0000256" key="1">
    <source>
        <dbReference type="ARBA" id="ARBA00004651"/>
    </source>
</evidence>
<organism evidence="11 12">
    <name type="scientific">Salininema proteolyticum</name>
    <dbReference type="NCBI Taxonomy" id="1607685"/>
    <lineage>
        <taxon>Bacteria</taxon>
        <taxon>Bacillati</taxon>
        <taxon>Actinomycetota</taxon>
        <taxon>Actinomycetes</taxon>
        <taxon>Glycomycetales</taxon>
        <taxon>Glycomycetaceae</taxon>
        <taxon>Salininema</taxon>
    </lineage>
</organism>
<dbReference type="PROSITE" id="PS50850">
    <property type="entry name" value="MFS"/>
    <property type="match status" value="1"/>
</dbReference>
<dbReference type="Pfam" id="PF00854">
    <property type="entry name" value="PTR2"/>
    <property type="match status" value="1"/>
</dbReference>
<feature type="transmembrane region" description="Helical" evidence="9">
    <location>
        <begin position="34"/>
        <end position="52"/>
    </location>
</feature>
<feature type="transmembrane region" description="Helical" evidence="9">
    <location>
        <begin position="260"/>
        <end position="279"/>
    </location>
</feature>
<feature type="transmembrane region" description="Helical" evidence="9">
    <location>
        <begin position="299"/>
        <end position="324"/>
    </location>
</feature>
<feature type="transmembrane region" description="Helical" evidence="9">
    <location>
        <begin position="344"/>
        <end position="362"/>
    </location>
</feature>
<feature type="transmembrane region" description="Helical" evidence="9">
    <location>
        <begin position="233"/>
        <end position="254"/>
    </location>
</feature>
<evidence type="ECO:0000313" key="11">
    <source>
        <dbReference type="EMBL" id="MFC4333762.1"/>
    </source>
</evidence>